<organism evidence="1 2">
    <name type="scientific">Trifolium medium</name>
    <dbReference type="NCBI Taxonomy" id="97028"/>
    <lineage>
        <taxon>Eukaryota</taxon>
        <taxon>Viridiplantae</taxon>
        <taxon>Streptophyta</taxon>
        <taxon>Embryophyta</taxon>
        <taxon>Tracheophyta</taxon>
        <taxon>Spermatophyta</taxon>
        <taxon>Magnoliopsida</taxon>
        <taxon>eudicotyledons</taxon>
        <taxon>Gunneridae</taxon>
        <taxon>Pentapetalae</taxon>
        <taxon>rosids</taxon>
        <taxon>fabids</taxon>
        <taxon>Fabales</taxon>
        <taxon>Fabaceae</taxon>
        <taxon>Papilionoideae</taxon>
        <taxon>50 kb inversion clade</taxon>
        <taxon>NPAAA clade</taxon>
        <taxon>Hologalegina</taxon>
        <taxon>IRL clade</taxon>
        <taxon>Trifolieae</taxon>
        <taxon>Trifolium</taxon>
    </lineage>
</organism>
<accession>A0A392UV80</accession>
<dbReference type="EMBL" id="LXQA010959099">
    <property type="protein sequence ID" value="MCI78791.1"/>
    <property type="molecule type" value="Genomic_DNA"/>
</dbReference>
<evidence type="ECO:0000313" key="2">
    <source>
        <dbReference type="Proteomes" id="UP000265520"/>
    </source>
</evidence>
<feature type="non-terminal residue" evidence="1">
    <location>
        <position position="43"/>
    </location>
</feature>
<dbReference type="Proteomes" id="UP000265520">
    <property type="component" value="Unassembled WGS sequence"/>
</dbReference>
<reference evidence="1 2" key="1">
    <citation type="journal article" date="2018" name="Front. Plant Sci.">
        <title>Red Clover (Trifolium pratense) and Zigzag Clover (T. medium) - A Picture of Genomic Similarities and Differences.</title>
        <authorList>
            <person name="Dluhosova J."/>
            <person name="Istvanek J."/>
            <person name="Nedelnik J."/>
            <person name="Repkova J."/>
        </authorList>
    </citation>
    <scope>NUCLEOTIDE SEQUENCE [LARGE SCALE GENOMIC DNA]</scope>
    <source>
        <strain evidence="2">cv. 10/8</strain>
        <tissue evidence="1">Leaf</tissue>
    </source>
</reference>
<sequence>MKDEVLNKEIKPVVVVACARRRKAASGAVMVAQCRKRKGQFGG</sequence>
<gene>
    <name evidence="1" type="ORF">A2U01_0100062</name>
</gene>
<protein>
    <submittedName>
        <fullName evidence="1">Uncharacterized protein</fullName>
    </submittedName>
</protein>
<proteinExistence type="predicted"/>
<evidence type="ECO:0000313" key="1">
    <source>
        <dbReference type="EMBL" id="MCI78791.1"/>
    </source>
</evidence>
<keyword evidence="2" id="KW-1185">Reference proteome</keyword>
<name>A0A392UV80_9FABA</name>
<dbReference type="AlphaFoldDB" id="A0A392UV80"/>
<comment type="caution">
    <text evidence="1">The sequence shown here is derived from an EMBL/GenBank/DDBJ whole genome shotgun (WGS) entry which is preliminary data.</text>
</comment>